<dbReference type="RefSeq" id="XP_064689144.1">
    <property type="nucleotide sequence ID" value="XM_064843247.1"/>
</dbReference>
<reference evidence="9" key="1">
    <citation type="submission" date="2023-07" db="EMBL/GenBank/DDBJ databases">
        <title>Black Yeasts Isolated from many extreme environments.</title>
        <authorList>
            <person name="Coleine C."/>
            <person name="Stajich J.E."/>
            <person name="Selbmann L."/>
        </authorList>
    </citation>
    <scope>NUCLEOTIDE SEQUENCE</scope>
    <source>
        <strain evidence="9">CCFEE 5485</strain>
    </source>
</reference>
<evidence type="ECO:0000256" key="2">
    <source>
        <dbReference type="ARBA" id="ARBA00022670"/>
    </source>
</evidence>
<dbReference type="PRINTS" id="PR00792">
    <property type="entry name" value="PEPSIN"/>
</dbReference>
<evidence type="ECO:0000256" key="5">
    <source>
        <dbReference type="PIRSR" id="PIRSR601461-1"/>
    </source>
</evidence>
<dbReference type="Gene3D" id="2.40.70.10">
    <property type="entry name" value="Acid Proteases"/>
    <property type="match status" value="2"/>
</dbReference>
<dbReference type="PANTHER" id="PTHR47966:SF51">
    <property type="entry name" value="BETA-SITE APP-CLEAVING ENZYME, ISOFORM A-RELATED"/>
    <property type="match status" value="1"/>
</dbReference>
<keyword evidence="7" id="KW-1133">Transmembrane helix</keyword>
<dbReference type="InterPro" id="IPR033121">
    <property type="entry name" value="PEPTIDASE_A1"/>
</dbReference>
<dbReference type="SUPFAM" id="SSF50630">
    <property type="entry name" value="Acid proteases"/>
    <property type="match status" value="1"/>
</dbReference>
<evidence type="ECO:0000256" key="1">
    <source>
        <dbReference type="ARBA" id="ARBA00007447"/>
    </source>
</evidence>
<feature type="transmembrane region" description="Helical" evidence="7">
    <location>
        <begin position="269"/>
        <end position="287"/>
    </location>
</feature>
<evidence type="ECO:0000256" key="7">
    <source>
        <dbReference type="SAM" id="Phobius"/>
    </source>
</evidence>
<dbReference type="GeneID" id="89967808"/>
<evidence type="ECO:0000256" key="4">
    <source>
        <dbReference type="ARBA" id="ARBA00022801"/>
    </source>
</evidence>
<keyword evidence="7" id="KW-0812">Transmembrane</keyword>
<keyword evidence="3" id="KW-0064">Aspartyl protease</keyword>
<evidence type="ECO:0000313" key="10">
    <source>
        <dbReference type="Proteomes" id="UP001274830"/>
    </source>
</evidence>
<evidence type="ECO:0000256" key="6">
    <source>
        <dbReference type="PIRSR" id="PIRSR601461-2"/>
    </source>
</evidence>
<keyword evidence="4 9" id="KW-0378">Hydrolase</keyword>
<keyword evidence="6" id="KW-1015">Disulfide bond</keyword>
<dbReference type="InterPro" id="IPR001461">
    <property type="entry name" value="Aspartic_peptidase_A1"/>
</dbReference>
<comment type="caution">
    <text evidence="9">The sequence shown here is derived from an EMBL/GenBank/DDBJ whole genome shotgun (WGS) entry which is preliminary data.</text>
</comment>
<evidence type="ECO:0000259" key="8">
    <source>
        <dbReference type="PROSITE" id="PS51767"/>
    </source>
</evidence>
<organism evidence="9 10">
    <name type="scientific">Recurvomyces mirabilis</name>
    <dbReference type="NCBI Taxonomy" id="574656"/>
    <lineage>
        <taxon>Eukaryota</taxon>
        <taxon>Fungi</taxon>
        <taxon>Dikarya</taxon>
        <taxon>Ascomycota</taxon>
        <taxon>Pezizomycotina</taxon>
        <taxon>Dothideomycetes</taxon>
        <taxon>Dothideomycetidae</taxon>
        <taxon>Mycosphaerellales</taxon>
        <taxon>Teratosphaeriaceae</taxon>
        <taxon>Recurvomyces</taxon>
    </lineage>
</organism>
<accession>A0AAE0TQP4</accession>
<dbReference type="GO" id="GO:0006508">
    <property type="term" value="P:proteolysis"/>
    <property type="evidence" value="ECO:0007669"/>
    <property type="project" value="UniProtKB-KW"/>
</dbReference>
<protein>
    <submittedName>
        <fullName evidence="9">Aspartic proteinase</fullName>
        <ecNumber evidence="9">3.4.23.25</ecNumber>
    </submittedName>
</protein>
<dbReference type="EMBL" id="JAUTXT010000071">
    <property type="protein sequence ID" value="KAK3669813.1"/>
    <property type="molecule type" value="Genomic_DNA"/>
</dbReference>
<feature type="active site" evidence="5">
    <location>
        <position position="82"/>
    </location>
</feature>
<feature type="domain" description="Peptidase A1" evidence="8">
    <location>
        <begin position="64"/>
        <end position="294"/>
    </location>
</feature>
<proteinExistence type="inferred from homology"/>
<comment type="similarity">
    <text evidence="1">Belongs to the peptidase A1 family.</text>
</comment>
<feature type="active site" evidence="5">
    <location>
        <position position="267"/>
    </location>
</feature>
<dbReference type="FunFam" id="2.40.70.10:FF:000115">
    <property type="entry name" value="Lysosomal aspartic protease"/>
    <property type="match status" value="1"/>
</dbReference>
<dbReference type="PANTHER" id="PTHR47966">
    <property type="entry name" value="BETA-SITE APP-CLEAVING ENZYME, ISOFORM A-RELATED"/>
    <property type="match status" value="1"/>
</dbReference>
<feature type="disulfide bond" evidence="6">
    <location>
        <begin position="95"/>
        <end position="100"/>
    </location>
</feature>
<keyword evidence="10" id="KW-1185">Reference proteome</keyword>
<name>A0AAE0TQP4_9PEZI</name>
<dbReference type="Proteomes" id="UP001274830">
    <property type="component" value="Unassembled WGS sequence"/>
</dbReference>
<evidence type="ECO:0000313" key="9">
    <source>
        <dbReference type="EMBL" id="KAK3669813.1"/>
    </source>
</evidence>
<gene>
    <name evidence="9" type="primary">APR1_2</name>
    <name evidence="9" type="ORF">LTR78_010330</name>
</gene>
<evidence type="ECO:0000256" key="3">
    <source>
        <dbReference type="ARBA" id="ARBA00022750"/>
    </source>
</evidence>
<sequence length="294" mass="31897">MEKSMLIKLVICLILGVGGLHLLRLPQTTQSWIVPSARESLSVSQPETRNGYRLPLLNHHNEQYSAQVSIGTPPQIFKIGLDTGSSNMWATSSKCPTNTCRLHQQYNSSLSNSYSKNGSRFEISYGAEGDGISGFMSQDTIGVGAFSIANQSFAEATQEIGHGPAHWEMDGILGLGFSAAAVDLVTPPFYNMIGQGLTKPIFALYFSSIFVEGDESEVIFGGTNPHHYTGQLATLPLRDKPTWETTLTSIAFGSWTIQLVDIGAAIDTGASMLVLPTTLALLMYVIYASTRRPR</sequence>
<dbReference type="EC" id="3.4.23.25" evidence="9"/>
<dbReference type="GO" id="GO:0004190">
    <property type="term" value="F:aspartic-type endopeptidase activity"/>
    <property type="evidence" value="ECO:0007669"/>
    <property type="project" value="UniProtKB-KW"/>
</dbReference>
<dbReference type="AlphaFoldDB" id="A0AAE0TQP4"/>
<keyword evidence="2" id="KW-0645">Protease</keyword>
<keyword evidence="7" id="KW-0472">Membrane</keyword>
<dbReference type="PROSITE" id="PS51767">
    <property type="entry name" value="PEPTIDASE_A1"/>
    <property type="match status" value="1"/>
</dbReference>
<dbReference type="InterPro" id="IPR021109">
    <property type="entry name" value="Peptidase_aspartic_dom_sf"/>
</dbReference>
<dbReference type="Pfam" id="PF00026">
    <property type="entry name" value="Asp"/>
    <property type="match status" value="1"/>
</dbReference>
<dbReference type="GO" id="GO:0000324">
    <property type="term" value="C:fungal-type vacuole"/>
    <property type="evidence" value="ECO:0007669"/>
    <property type="project" value="TreeGrafter"/>
</dbReference>